<dbReference type="KEGG" id="aev:EI546_12925"/>
<dbReference type="AlphaFoldDB" id="A0A410G5L4"/>
<evidence type="ECO:0000313" key="2">
    <source>
        <dbReference type="EMBL" id="QAA82566.1"/>
    </source>
</evidence>
<gene>
    <name evidence="2" type="ORF">EI546_12925</name>
</gene>
<name>A0A410G5L4_9FLAO</name>
<dbReference type="PANTHER" id="PTHR38037:SF2">
    <property type="entry name" value="ATP-DEPENDENT ZINC PROTEASE DOMAIN-CONTAINING PROTEIN-RELATED"/>
    <property type="match status" value="1"/>
</dbReference>
<dbReference type="InterPro" id="IPR021109">
    <property type="entry name" value="Peptidase_aspartic_dom_sf"/>
</dbReference>
<protein>
    <submittedName>
        <fullName evidence="2">Peptidase</fullName>
    </submittedName>
</protein>
<proteinExistence type="predicted"/>
<organism evidence="2 3">
    <name type="scientific">Aequorivita ciconiae</name>
    <dbReference type="NCBI Taxonomy" id="2494375"/>
    <lineage>
        <taxon>Bacteria</taxon>
        <taxon>Pseudomonadati</taxon>
        <taxon>Bacteroidota</taxon>
        <taxon>Flavobacteriia</taxon>
        <taxon>Flavobacteriales</taxon>
        <taxon>Flavobacteriaceae</taxon>
        <taxon>Aequorivita</taxon>
    </lineage>
</organism>
<accession>A0A410G5L4</accession>
<dbReference type="SUPFAM" id="SSF50630">
    <property type="entry name" value="Acid proteases"/>
    <property type="match status" value="1"/>
</dbReference>
<evidence type="ECO:0000259" key="1">
    <source>
        <dbReference type="Pfam" id="PF05618"/>
    </source>
</evidence>
<dbReference type="RefSeq" id="WP_128250931.1">
    <property type="nucleotide sequence ID" value="NZ_CP034951.1"/>
</dbReference>
<keyword evidence="3" id="KW-1185">Reference proteome</keyword>
<dbReference type="InterPro" id="IPR008503">
    <property type="entry name" value="Asp_endopeptidase"/>
</dbReference>
<dbReference type="OrthoDB" id="9782977at2"/>
<reference evidence="2 3" key="1">
    <citation type="submission" date="2019-01" db="EMBL/GenBank/DDBJ databases">
        <title>Complete genome sequencing of Aequorivita sp. H23M31.</title>
        <authorList>
            <person name="Bae J.-W."/>
        </authorList>
    </citation>
    <scope>NUCLEOTIDE SEQUENCE [LARGE SCALE GENOMIC DNA]</scope>
    <source>
        <strain evidence="2 3">H23M31</strain>
    </source>
</reference>
<dbReference type="Proteomes" id="UP000285517">
    <property type="component" value="Chromosome"/>
</dbReference>
<feature type="domain" description="Retropepsin-like aspartic endopeptidase" evidence="1">
    <location>
        <begin position="20"/>
        <end position="132"/>
    </location>
</feature>
<sequence>MKRNIGRIDKADFPLLNLFDIEVKVDTGAYTSTIHCKNVKIEEGYLKCNFLDEEHPSYHEKEIVFDEYDVKVVKSSNGQSEPRYRIKTEIILFGKTSEIFLTLSDREEMRFPVLLGRNFLSKKFIVDINKTNLSFKLKVKNEH</sequence>
<dbReference type="Gene3D" id="2.40.70.10">
    <property type="entry name" value="Acid Proteases"/>
    <property type="match status" value="1"/>
</dbReference>
<evidence type="ECO:0000313" key="3">
    <source>
        <dbReference type="Proteomes" id="UP000285517"/>
    </source>
</evidence>
<dbReference type="Pfam" id="PF05618">
    <property type="entry name" value="Zn_protease"/>
    <property type="match status" value="1"/>
</dbReference>
<dbReference type="EMBL" id="CP034951">
    <property type="protein sequence ID" value="QAA82566.1"/>
    <property type="molecule type" value="Genomic_DNA"/>
</dbReference>
<dbReference type="PANTHER" id="PTHR38037">
    <property type="entry name" value="ZN_PROTEASE DOMAIN-CONTAINING PROTEIN"/>
    <property type="match status" value="1"/>
</dbReference>